<accession>A0A9X2BYU4</accession>
<evidence type="ECO:0000256" key="4">
    <source>
        <dbReference type="ARBA" id="ARBA00024746"/>
    </source>
</evidence>
<gene>
    <name evidence="8" type="ORF">LPC04_02645</name>
</gene>
<dbReference type="GO" id="GO:0044781">
    <property type="term" value="P:bacterial-type flagellum organization"/>
    <property type="evidence" value="ECO:0007669"/>
    <property type="project" value="UniProtKB-UniRule"/>
</dbReference>
<sequence>MSISAANTNPALNTLSAFGNSAATPAAGAKGAAKAAAAGADASKLGATQSAQEQSDRFLKLLVAQMSNQDPLNPMDSAQVTSQMAQISTVQGVQTLNKTVSGLDSQFTQLQTMQGAALVGHDVATDGNSLRVDADTHKGEGGFQIDSPATSVNVDILDPAGATVGTVKLGPQEAGSHPFDFDVPATAQGKALTFRVSAMNNDAKLDSKSFAFNSINAVSSTNGKLAVELDDGRRVDYADVRAFY</sequence>
<keyword evidence="8" id="KW-0969">Cilium</keyword>
<keyword evidence="9" id="KW-1185">Reference proteome</keyword>
<dbReference type="AlphaFoldDB" id="A0A9X2BYU4"/>
<keyword evidence="3 5" id="KW-1005">Bacterial flagellum biogenesis</keyword>
<evidence type="ECO:0000256" key="2">
    <source>
        <dbReference type="ARBA" id="ARBA00016013"/>
    </source>
</evidence>
<evidence type="ECO:0000259" key="7">
    <source>
        <dbReference type="Pfam" id="PF13861"/>
    </source>
</evidence>
<dbReference type="Pfam" id="PF13860">
    <property type="entry name" value="FlgD_ig"/>
    <property type="match status" value="1"/>
</dbReference>
<comment type="caution">
    <text evidence="8">The sequence shown here is derived from an EMBL/GenBank/DDBJ whole genome shotgun (WGS) entry which is preliminary data.</text>
</comment>
<dbReference type="InterPro" id="IPR005648">
    <property type="entry name" value="FlgD"/>
</dbReference>
<dbReference type="Gene3D" id="2.60.40.4070">
    <property type="match status" value="1"/>
</dbReference>
<dbReference type="Pfam" id="PF13861">
    <property type="entry name" value="FLgD_tudor"/>
    <property type="match status" value="1"/>
</dbReference>
<evidence type="ECO:0000256" key="1">
    <source>
        <dbReference type="ARBA" id="ARBA00010577"/>
    </source>
</evidence>
<dbReference type="InterPro" id="IPR025963">
    <property type="entry name" value="FLgD_Tudor"/>
</dbReference>
<protein>
    <recommendedName>
        <fullName evidence="2 5">Basal-body rod modification protein FlgD</fullName>
    </recommendedName>
</protein>
<comment type="similarity">
    <text evidence="1 5">Belongs to the FlgD family.</text>
</comment>
<dbReference type="Gene3D" id="2.30.30.910">
    <property type="match status" value="1"/>
</dbReference>
<keyword evidence="8" id="KW-0282">Flagellum</keyword>
<evidence type="ECO:0000256" key="3">
    <source>
        <dbReference type="ARBA" id="ARBA00022795"/>
    </source>
</evidence>
<evidence type="ECO:0000256" key="5">
    <source>
        <dbReference type="RuleBase" id="RU362076"/>
    </source>
</evidence>
<evidence type="ECO:0000313" key="8">
    <source>
        <dbReference type="EMBL" id="MCK9684601.1"/>
    </source>
</evidence>
<organism evidence="8 9">
    <name type="scientific">Scleromatobacter humisilvae</name>
    <dbReference type="NCBI Taxonomy" id="2897159"/>
    <lineage>
        <taxon>Bacteria</taxon>
        <taxon>Pseudomonadati</taxon>
        <taxon>Pseudomonadota</taxon>
        <taxon>Betaproteobacteria</taxon>
        <taxon>Burkholderiales</taxon>
        <taxon>Sphaerotilaceae</taxon>
        <taxon>Scleromatobacter</taxon>
    </lineage>
</organism>
<dbReference type="InterPro" id="IPR025965">
    <property type="entry name" value="FlgD/Vpr_Ig-like"/>
</dbReference>
<dbReference type="RefSeq" id="WP_275680627.1">
    <property type="nucleotide sequence ID" value="NZ_JAJLJH010000001.1"/>
</dbReference>
<proteinExistence type="inferred from homology"/>
<reference evidence="8" key="1">
    <citation type="submission" date="2021-11" db="EMBL/GenBank/DDBJ databases">
        <title>BS-T2-15 a new species belonging to the Comamonadaceae family isolated from the soil of a French oak forest.</title>
        <authorList>
            <person name="Mieszkin S."/>
            <person name="Alain K."/>
        </authorList>
    </citation>
    <scope>NUCLEOTIDE SEQUENCE</scope>
    <source>
        <strain evidence="8">BS-T2-15</strain>
    </source>
</reference>
<dbReference type="Pfam" id="PF03963">
    <property type="entry name" value="FlgD"/>
    <property type="match status" value="1"/>
</dbReference>
<comment type="function">
    <text evidence="4 5">Required for flagellar hook formation. May act as a scaffolding protein.</text>
</comment>
<feature type="domain" description="FlgD Tudor-like" evidence="7">
    <location>
        <begin position="111"/>
        <end position="241"/>
    </location>
</feature>
<feature type="domain" description="FlgD/Vpr Ig-like" evidence="6">
    <location>
        <begin position="128"/>
        <end position="201"/>
    </location>
</feature>
<dbReference type="Proteomes" id="UP001139353">
    <property type="component" value="Unassembled WGS sequence"/>
</dbReference>
<dbReference type="EMBL" id="JAJLJH010000001">
    <property type="protein sequence ID" value="MCK9684601.1"/>
    <property type="molecule type" value="Genomic_DNA"/>
</dbReference>
<keyword evidence="8" id="KW-0966">Cell projection</keyword>
<evidence type="ECO:0000259" key="6">
    <source>
        <dbReference type="Pfam" id="PF13860"/>
    </source>
</evidence>
<evidence type="ECO:0000313" key="9">
    <source>
        <dbReference type="Proteomes" id="UP001139353"/>
    </source>
</evidence>
<name>A0A9X2BYU4_9BURK</name>